<dbReference type="Gene3D" id="3.30.40.10">
    <property type="entry name" value="Zinc/RING finger domain, C3HC4 (zinc finger)"/>
    <property type="match status" value="1"/>
</dbReference>
<dbReference type="Pfam" id="PF23113">
    <property type="entry name" value="MARCHF6_C"/>
    <property type="match status" value="1"/>
</dbReference>
<dbReference type="PROSITE" id="PS51292">
    <property type="entry name" value="ZF_RING_CH"/>
    <property type="match status" value="1"/>
</dbReference>
<dbReference type="PANTHER" id="PTHR13145">
    <property type="entry name" value="SSM4 PROTEIN"/>
    <property type="match status" value="1"/>
</dbReference>
<dbReference type="PANTHER" id="PTHR13145:SF1">
    <property type="entry name" value="RING-CH-TYPE DOMAIN-CONTAINING PROTEIN"/>
    <property type="match status" value="1"/>
</dbReference>
<keyword evidence="2" id="KW-0863">Zinc-finger</keyword>
<proteinExistence type="predicted"/>
<dbReference type="GO" id="GO:0008270">
    <property type="term" value="F:zinc ion binding"/>
    <property type="evidence" value="ECO:0007669"/>
    <property type="project" value="UniProtKB-KW"/>
</dbReference>
<protein>
    <submittedName>
        <fullName evidence="4">E3 ubiquitin-protein ligase MARCH6</fullName>
    </submittedName>
</protein>
<reference evidence="4" key="1">
    <citation type="submission" date="2015-06" db="UniProtKB">
        <authorList>
            <consortium name="EnsemblPlants"/>
        </authorList>
    </citation>
    <scope>IDENTIFICATION</scope>
</reference>
<dbReference type="AlphaFoldDB" id="N1QWJ7"/>
<dbReference type="SMART" id="SM00744">
    <property type="entry name" value="RINGv"/>
    <property type="match status" value="1"/>
</dbReference>
<keyword evidence="3" id="KW-0862">Zinc</keyword>
<evidence type="ECO:0000256" key="2">
    <source>
        <dbReference type="ARBA" id="ARBA00022771"/>
    </source>
</evidence>
<dbReference type="InterPro" id="IPR013083">
    <property type="entry name" value="Znf_RING/FYVE/PHD"/>
</dbReference>
<dbReference type="EnsemblPlants" id="EMT15528">
    <property type="protein sequence ID" value="EMT15528"/>
    <property type="gene ID" value="F775_04747"/>
</dbReference>
<keyword evidence="1" id="KW-0479">Metal-binding</keyword>
<organism evidence="4">
    <name type="scientific">Aegilops tauschii</name>
    <name type="common">Tausch's goatgrass</name>
    <name type="synonym">Aegilops squarrosa</name>
    <dbReference type="NCBI Taxonomy" id="37682"/>
    <lineage>
        <taxon>Eukaryota</taxon>
        <taxon>Viridiplantae</taxon>
        <taxon>Streptophyta</taxon>
        <taxon>Embryophyta</taxon>
        <taxon>Tracheophyta</taxon>
        <taxon>Spermatophyta</taxon>
        <taxon>Magnoliopsida</taxon>
        <taxon>Liliopsida</taxon>
        <taxon>Poales</taxon>
        <taxon>Poaceae</taxon>
        <taxon>BOP clade</taxon>
        <taxon>Pooideae</taxon>
        <taxon>Triticodae</taxon>
        <taxon>Triticeae</taxon>
        <taxon>Triticinae</taxon>
        <taxon>Aegilops</taxon>
    </lineage>
</organism>
<evidence type="ECO:0000256" key="1">
    <source>
        <dbReference type="ARBA" id="ARBA00022723"/>
    </source>
</evidence>
<dbReference type="Pfam" id="PF12906">
    <property type="entry name" value="RINGv"/>
    <property type="match status" value="1"/>
</dbReference>
<dbReference type="CDD" id="cd16702">
    <property type="entry name" value="RING_CH-C4HC3_MARCH6"/>
    <property type="match status" value="1"/>
</dbReference>
<evidence type="ECO:0000256" key="3">
    <source>
        <dbReference type="ARBA" id="ARBA00022833"/>
    </source>
</evidence>
<evidence type="ECO:0000313" key="4">
    <source>
        <dbReference type="EnsemblPlants" id="EMT15528"/>
    </source>
</evidence>
<dbReference type="GO" id="GO:0005789">
    <property type="term" value="C:endoplasmic reticulum membrane"/>
    <property type="evidence" value="ECO:0007669"/>
    <property type="project" value="TreeGrafter"/>
</dbReference>
<dbReference type="InterPro" id="IPR056521">
    <property type="entry name" value="MARCHF6-like_C"/>
</dbReference>
<name>N1QWJ7_AEGTA</name>
<sequence>MAADASPPETALSAANGPGDEDGEEGEAEQCRICRLPAEADRPLRHPCACRGSIRVVHDDCQLRWLATRRGPRCELCNNDISIRPVYAADAPARLPVSEFMAGFSHKLMDLLLLLICLVPALVMYLITLGAWLFALARSFAQVHHLLSLRPSVASIVAQTAIFILRLPGIILRGVVGSIPSVALIVAQSAIFILRLPGIFLRGVVRSIPAANFCLNLLSAKILHPVFFGWALDICTSEMFGATMSQRFKLMLASSFASTVLHWYFGCIFWHLGLRFFRLLDKILRPGIAIPFVHYEAHEPFYKFYLKKLHILFVGIISMVLVILVPIQIGGLLVPELFPFHITLTLCFTAAIGSYFNCGAKGISFWQAPRNYVDSVSHALLLKFLIDNTKTLVYLEWLVKKVTQYSFVTTGHALGLSDSLSIWPDDASGHDEIGSSVAPEDQYDRINEAKDGRRSVAAATILSLVLAWLTIVVFNLAVLIFPISIGHAITRLPLAGGLKSDDMLALAIGFGAISTVIAASRDSFAYMTSGRTHLLALNRYLVVFLWLVIAPFLTGVLVDLSLISPFTGLDDDVPAVGLSYYWGLGCLSLKIWGKQARRTRARCLRAYFIDERWGPKLNQAKADWDSGIAPMWWFLRDVCMPIVAKLLAALGVPYVLAKGVFPRFGCSVAMNSAVYRFVWLGSLGFYLAKALCAKLHDSIRDARYVVGQRLEDVADGS</sequence>
<dbReference type="SUPFAM" id="SSF57850">
    <property type="entry name" value="RING/U-box"/>
    <property type="match status" value="1"/>
</dbReference>
<dbReference type="GO" id="GO:0036503">
    <property type="term" value="P:ERAD pathway"/>
    <property type="evidence" value="ECO:0007669"/>
    <property type="project" value="TreeGrafter"/>
</dbReference>
<dbReference type="InterPro" id="IPR011016">
    <property type="entry name" value="Znf_RING-CH"/>
</dbReference>
<accession>N1QWJ7</accession>